<dbReference type="Pfam" id="PF00596">
    <property type="entry name" value="Aldolase_II"/>
    <property type="match status" value="1"/>
</dbReference>
<evidence type="ECO:0000313" key="4">
    <source>
        <dbReference type="EMBL" id="MBD2859569.1"/>
    </source>
</evidence>
<dbReference type="GO" id="GO:0019323">
    <property type="term" value="P:pentose catabolic process"/>
    <property type="evidence" value="ECO:0007669"/>
    <property type="project" value="TreeGrafter"/>
</dbReference>
<gene>
    <name evidence="4" type="ORF">IB286_11185</name>
</gene>
<dbReference type="GO" id="GO:0016832">
    <property type="term" value="F:aldehyde-lyase activity"/>
    <property type="evidence" value="ECO:0007669"/>
    <property type="project" value="TreeGrafter"/>
</dbReference>
<dbReference type="InterPro" id="IPR050197">
    <property type="entry name" value="Aldolase_class_II_sugar_metab"/>
</dbReference>
<dbReference type="GO" id="GO:0046872">
    <property type="term" value="F:metal ion binding"/>
    <property type="evidence" value="ECO:0007669"/>
    <property type="project" value="UniProtKB-KW"/>
</dbReference>
<keyword evidence="2" id="KW-0456">Lyase</keyword>
<keyword evidence="1" id="KW-0479">Metal-binding</keyword>
<dbReference type="PANTHER" id="PTHR22789">
    <property type="entry name" value="FUCULOSE PHOSPHATE ALDOLASE"/>
    <property type="match status" value="1"/>
</dbReference>
<dbReference type="InterPro" id="IPR001303">
    <property type="entry name" value="Aldolase_II/adducin_N"/>
</dbReference>
<sequence length="222" mass="23798">MSDTERKRQLVDALHKMYVAGISPGASGNASVRTEDGMWISASGLSAGEASLSNLAFIADEGKPAIDGIRPSSEWHLHQQIYRDHPRCQAIVHCHSRHATALACLRRPIPAFHYMVAVAGAAEIPCTEYAEFGTETLANSVSKNLYDVNACLMANHGQIALGDSPLTALALAQEVEELAAMYLLSLQSGEPVLLSQAEMEAVLKRFASGYGQGTSTIFNVLV</sequence>
<dbReference type="InterPro" id="IPR036409">
    <property type="entry name" value="Aldolase_II/adducin_N_sf"/>
</dbReference>
<dbReference type="RefSeq" id="WP_190765557.1">
    <property type="nucleotide sequence ID" value="NZ_JACXLD010000006.1"/>
</dbReference>
<dbReference type="Proteomes" id="UP000610558">
    <property type="component" value="Unassembled WGS sequence"/>
</dbReference>
<dbReference type="AlphaFoldDB" id="A0A927C2I1"/>
<dbReference type="SMART" id="SM01007">
    <property type="entry name" value="Aldolase_II"/>
    <property type="match status" value="1"/>
</dbReference>
<evidence type="ECO:0000256" key="2">
    <source>
        <dbReference type="ARBA" id="ARBA00023239"/>
    </source>
</evidence>
<dbReference type="PANTHER" id="PTHR22789:SF0">
    <property type="entry name" value="3-OXO-TETRONATE 4-PHOSPHATE DECARBOXYLASE-RELATED"/>
    <property type="match status" value="1"/>
</dbReference>
<proteinExistence type="predicted"/>
<organism evidence="4 5">
    <name type="scientific">Spongiibacter pelagi</name>
    <dbReference type="NCBI Taxonomy" id="2760804"/>
    <lineage>
        <taxon>Bacteria</taxon>
        <taxon>Pseudomonadati</taxon>
        <taxon>Pseudomonadota</taxon>
        <taxon>Gammaproteobacteria</taxon>
        <taxon>Cellvibrionales</taxon>
        <taxon>Spongiibacteraceae</taxon>
        <taxon>Spongiibacter</taxon>
    </lineage>
</organism>
<dbReference type="Gene3D" id="3.40.225.10">
    <property type="entry name" value="Class II aldolase/adducin N-terminal domain"/>
    <property type="match status" value="1"/>
</dbReference>
<evidence type="ECO:0000259" key="3">
    <source>
        <dbReference type="SMART" id="SM01007"/>
    </source>
</evidence>
<name>A0A927C2I1_9GAMM</name>
<comment type="caution">
    <text evidence="4">The sequence shown here is derived from an EMBL/GenBank/DDBJ whole genome shotgun (WGS) entry which is preliminary data.</text>
</comment>
<protein>
    <submittedName>
        <fullName evidence="4">Class II aldolase/adducin family protein</fullName>
    </submittedName>
</protein>
<dbReference type="EMBL" id="JACXLD010000006">
    <property type="protein sequence ID" value="MBD2859569.1"/>
    <property type="molecule type" value="Genomic_DNA"/>
</dbReference>
<dbReference type="SUPFAM" id="SSF53639">
    <property type="entry name" value="AraD/HMP-PK domain-like"/>
    <property type="match status" value="1"/>
</dbReference>
<evidence type="ECO:0000256" key="1">
    <source>
        <dbReference type="ARBA" id="ARBA00022723"/>
    </source>
</evidence>
<dbReference type="GO" id="GO:0005829">
    <property type="term" value="C:cytosol"/>
    <property type="evidence" value="ECO:0007669"/>
    <property type="project" value="TreeGrafter"/>
</dbReference>
<reference evidence="4" key="1">
    <citation type="submission" date="2020-09" db="EMBL/GenBank/DDBJ databases">
        <authorList>
            <person name="Yoon J.-W."/>
        </authorList>
    </citation>
    <scope>NUCLEOTIDE SEQUENCE</scope>
    <source>
        <strain evidence="4">KMU-158</strain>
    </source>
</reference>
<accession>A0A927C2I1</accession>
<keyword evidence="5" id="KW-1185">Reference proteome</keyword>
<evidence type="ECO:0000313" key="5">
    <source>
        <dbReference type="Proteomes" id="UP000610558"/>
    </source>
</evidence>
<feature type="domain" description="Class II aldolase/adducin N-terminal" evidence="3">
    <location>
        <begin position="8"/>
        <end position="183"/>
    </location>
</feature>